<reference evidence="2 3" key="1">
    <citation type="submission" date="2020-07" db="EMBL/GenBank/DDBJ databases">
        <title>Alkalicella. sp. LB2 genome.</title>
        <authorList>
            <person name="Postec A."/>
            <person name="Quemeneur M."/>
        </authorList>
    </citation>
    <scope>NUCLEOTIDE SEQUENCE [LARGE SCALE GENOMIC DNA]</scope>
    <source>
        <strain evidence="2 3">LB2</strain>
    </source>
</reference>
<accession>A0A7G9W5N0</accession>
<keyword evidence="3" id="KW-1185">Reference proteome</keyword>
<evidence type="ECO:0000256" key="1">
    <source>
        <dbReference type="SAM" id="SignalP"/>
    </source>
</evidence>
<dbReference type="Gene3D" id="3.90.1010.20">
    <property type="match status" value="2"/>
</dbReference>
<dbReference type="Proteomes" id="UP000516160">
    <property type="component" value="Chromosome"/>
</dbReference>
<sequence length="357" mass="38948">MKKALILLLTLSMMLFMFAGCTSEDATPDPDNGDDPIVEEGAVSFGLGVKTSIGKSRSMADDVTAQAQVDTTFAGVSFDKDGKVVAVHIDVAQVRVAYDEEMQLTTDKAGPFLTKKDLKDNYNMKPRSDIGKEWYEQIAAFEEWMIGKTVAEIKALNVKVVDDAHQNVPDVPELTSSVTITVESYIEAVEIAWNNRTEAANIDKLGLGYTISIGKSRGAGDDVTAQAQVDVTMSATAFDADGKVVGTQIDVAQTRVAYDEEGQLTSDKSAKLKTKKELKEDYNMKARSDIGKEWYEQMAAFEDWMVGQTVAEIKGLKVKVVDDAHQNVPDVPELTSSVTITVESYIKAVENAFGTKK</sequence>
<dbReference type="EMBL" id="CP058559">
    <property type="protein sequence ID" value="QNO13992.1"/>
    <property type="molecule type" value="Genomic_DNA"/>
</dbReference>
<feature type="signal peptide" evidence="1">
    <location>
        <begin position="1"/>
        <end position="19"/>
    </location>
</feature>
<name>A0A7G9W5N0_ALKCA</name>
<organism evidence="2 3">
    <name type="scientific">Alkalicella caledoniensis</name>
    <dbReference type="NCBI Taxonomy" id="2731377"/>
    <lineage>
        <taxon>Bacteria</taxon>
        <taxon>Bacillati</taxon>
        <taxon>Bacillota</taxon>
        <taxon>Clostridia</taxon>
        <taxon>Eubacteriales</taxon>
        <taxon>Proteinivoracaceae</taxon>
        <taxon>Alkalicella</taxon>
    </lineage>
</organism>
<dbReference type="PROSITE" id="PS51257">
    <property type="entry name" value="PROKAR_LIPOPROTEIN"/>
    <property type="match status" value="1"/>
</dbReference>
<evidence type="ECO:0000313" key="3">
    <source>
        <dbReference type="Proteomes" id="UP000516160"/>
    </source>
</evidence>
<feature type="chain" id="PRO_5038907402" description="Chlorophenol reductase" evidence="1">
    <location>
        <begin position="20"/>
        <end position="357"/>
    </location>
</feature>
<dbReference type="AlphaFoldDB" id="A0A7G9W5N0"/>
<protein>
    <recommendedName>
        <fullName evidence="4">Chlorophenol reductase</fullName>
    </recommendedName>
</protein>
<evidence type="ECO:0000313" key="2">
    <source>
        <dbReference type="EMBL" id="QNO13992.1"/>
    </source>
</evidence>
<dbReference type="RefSeq" id="WP_213167654.1">
    <property type="nucleotide sequence ID" value="NZ_CP058559.1"/>
</dbReference>
<proteinExistence type="predicted"/>
<dbReference type="KEGG" id="acae:HYG86_03990"/>
<evidence type="ECO:0008006" key="4">
    <source>
        <dbReference type="Google" id="ProtNLM"/>
    </source>
</evidence>
<gene>
    <name evidence="2" type="ORF">HYG86_03990</name>
</gene>
<keyword evidence="1" id="KW-0732">Signal</keyword>